<gene>
    <name evidence="2" type="ORF">PAECIP111802_03054</name>
</gene>
<feature type="transmembrane region" description="Helical" evidence="1">
    <location>
        <begin position="63"/>
        <end position="84"/>
    </location>
</feature>
<keyword evidence="1" id="KW-1133">Transmembrane helix</keyword>
<sequence length="89" mass="9921">MKAFRSMTLAEDPFQTITEFLDKKVVTGFLNLAIPIAVLSIIGLVLAAYMSHDDHSKAKFKSSLFYVCGVTIVLLLSRVIVGWLKFNIN</sequence>
<evidence type="ECO:0000313" key="3">
    <source>
        <dbReference type="Proteomes" id="UP000730618"/>
    </source>
</evidence>
<keyword evidence="3" id="KW-1185">Reference proteome</keyword>
<reference evidence="2 3" key="1">
    <citation type="submission" date="2021-06" db="EMBL/GenBank/DDBJ databases">
        <authorList>
            <person name="Criscuolo A."/>
        </authorList>
    </citation>
    <scope>NUCLEOTIDE SEQUENCE [LARGE SCALE GENOMIC DNA]</scope>
    <source>
        <strain evidence="3">CIP 111802</strain>
    </source>
</reference>
<dbReference type="EMBL" id="CAJVCE010000007">
    <property type="protein sequence ID" value="CAG7643601.1"/>
    <property type="molecule type" value="Genomic_DNA"/>
</dbReference>
<name>A0ABN7TKE8_9BACL</name>
<dbReference type="RefSeq" id="WP_218099362.1">
    <property type="nucleotide sequence ID" value="NZ_CAJVCE010000007.1"/>
</dbReference>
<feature type="transmembrane region" description="Helical" evidence="1">
    <location>
        <begin position="29"/>
        <end position="51"/>
    </location>
</feature>
<comment type="caution">
    <text evidence="2">The sequence shown here is derived from an EMBL/GenBank/DDBJ whole genome shotgun (WGS) entry which is preliminary data.</text>
</comment>
<evidence type="ECO:0000256" key="1">
    <source>
        <dbReference type="SAM" id="Phobius"/>
    </source>
</evidence>
<proteinExistence type="predicted"/>
<organism evidence="2 3">
    <name type="scientific">Paenibacillus allorhizosphaerae</name>
    <dbReference type="NCBI Taxonomy" id="2849866"/>
    <lineage>
        <taxon>Bacteria</taxon>
        <taxon>Bacillati</taxon>
        <taxon>Bacillota</taxon>
        <taxon>Bacilli</taxon>
        <taxon>Bacillales</taxon>
        <taxon>Paenibacillaceae</taxon>
        <taxon>Paenibacillus</taxon>
    </lineage>
</organism>
<dbReference type="Proteomes" id="UP000730618">
    <property type="component" value="Unassembled WGS sequence"/>
</dbReference>
<protein>
    <submittedName>
        <fullName evidence="2">Uncharacterized protein</fullName>
    </submittedName>
</protein>
<evidence type="ECO:0000313" key="2">
    <source>
        <dbReference type="EMBL" id="CAG7643601.1"/>
    </source>
</evidence>
<accession>A0ABN7TKE8</accession>
<keyword evidence="1" id="KW-0812">Transmembrane</keyword>
<keyword evidence="1" id="KW-0472">Membrane</keyword>